<dbReference type="PANTHER" id="PTHR12972:SF0">
    <property type="entry name" value="PROTEIN DOWNSTREAM NEIGHBOR OF SON"/>
    <property type="match status" value="1"/>
</dbReference>
<organism evidence="6 7">
    <name type="scientific">Lithospermum erythrorhizon</name>
    <name type="common">Purple gromwell</name>
    <name type="synonym">Lithospermum officinale var. erythrorhizon</name>
    <dbReference type="NCBI Taxonomy" id="34254"/>
    <lineage>
        <taxon>Eukaryota</taxon>
        <taxon>Viridiplantae</taxon>
        <taxon>Streptophyta</taxon>
        <taxon>Embryophyta</taxon>
        <taxon>Tracheophyta</taxon>
        <taxon>Spermatophyta</taxon>
        <taxon>Magnoliopsida</taxon>
        <taxon>eudicotyledons</taxon>
        <taxon>Gunneridae</taxon>
        <taxon>Pentapetalae</taxon>
        <taxon>asterids</taxon>
        <taxon>lamiids</taxon>
        <taxon>Boraginales</taxon>
        <taxon>Boraginaceae</taxon>
        <taxon>Boraginoideae</taxon>
        <taxon>Lithospermeae</taxon>
        <taxon>Lithospermum</taxon>
    </lineage>
</organism>
<feature type="region of interest" description="Disordered" evidence="5">
    <location>
        <begin position="172"/>
        <end position="197"/>
    </location>
</feature>
<evidence type="ECO:0000256" key="3">
    <source>
        <dbReference type="ARBA" id="ARBA00023242"/>
    </source>
</evidence>
<dbReference type="GO" id="GO:0005634">
    <property type="term" value="C:nucleus"/>
    <property type="evidence" value="ECO:0007669"/>
    <property type="project" value="UniProtKB-SubCell"/>
</dbReference>
<evidence type="ECO:0000313" key="6">
    <source>
        <dbReference type="EMBL" id="GAA0150919.1"/>
    </source>
</evidence>
<comment type="subcellular location">
    <subcellularLocation>
        <location evidence="1">Nucleus</location>
    </subcellularLocation>
</comment>
<dbReference type="InterPro" id="IPR024861">
    <property type="entry name" value="Donson"/>
</dbReference>
<dbReference type="PANTHER" id="PTHR12972">
    <property type="entry name" value="DOWNSTREAM NEIGHBOR OF SON"/>
    <property type="match status" value="1"/>
</dbReference>
<comment type="caution">
    <text evidence="6">The sequence shown here is derived from an EMBL/GenBank/DDBJ whole genome shotgun (WGS) entry which is preliminary data.</text>
</comment>
<proteinExistence type="inferred from homology"/>
<evidence type="ECO:0000256" key="2">
    <source>
        <dbReference type="ARBA" id="ARBA00022473"/>
    </source>
</evidence>
<dbReference type="GO" id="GO:0033260">
    <property type="term" value="P:nuclear DNA replication"/>
    <property type="evidence" value="ECO:0007669"/>
    <property type="project" value="TreeGrafter"/>
</dbReference>
<sequence length="359" mass="39720">MAKVATAPPSDGLHFTTKRKTPSEMREELLKRKSLSKNVNDSSASVVSRMGLSNVVLSGIHKNSTRLSLPSENGSVQDNHTGIGNNSYAPSHLVAESLLNNLRPDQTPASTSASKDCTSEPFNTIGKCSTSTFRTVTELSDSGEKLGAFSNVDMHKALRGLIMPEPHLGPLSHAHSSGEDFNRKPPNSEIEIPGNKTPLDLTLKTSMRIVSSSSVSWFHRAVNCKNTQFSLSASVREQDLFHSSRAVSSSQALNKICSWVYPQSPLPPVVISALSLAAVEGGQRDFLNKRQQAWEDAFRSLYYMLRRKICNVFYVCTTQFVVMFTGSDNLKAERRNCNVYISCRKLMLEHRRIRTLAKK</sequence>
<dbReference type="EMBL" id="BAABME010017668">
    <property type="protein sequence ID" value="GAA0150919.1"/>
    <property type="molecule type" value="Genomic_DNA"/>
</dbReference>
<comment type="similarity">
    <text evidence="4">Belongs to the DONSON family.</text>
</comment>
<evidence type="ECO:0000256" key="1">
    <source>
        <dbReference type="ARBA" id="ARBA00004123"/>
    </source>
</evidence>
<evidence type="ECO:0000256" key="5">
    <source>
        <dbReference type="SAM" id="MobiDB-lite"/>
    </source>
</evidence>
<keyword evidence="2" id="KW-0217">Developmental protein</keyword>
<protein>
    <submittedName>
        <fullName evidence="6">Uncharacterized protein</fullName>
    </submittedName>
</protein>
<feature type="region of interest" description="Disordered" evidence="5">
    <location>
        <begin position="1"/>
        <end position="25"/>
    </location>
</feature>
<evidence type="ECO:0000256" key="4">
    <source>
        <dbReference type="ARBA" id="ARBA00025806"/>
    </source>
</evidence>
<evidence type="ECO:0000313" key="7">
    <source>
        <dbReference type="Proteomes" id="UP001454036"/>
    </source>
</evidence>
<dbReference type="PRINTS" id="PR02064">
    <property type="entry name" value="DONSON"/>
</dbReference>
<keyword evidence="7" id="KW-1185">Reference proteome</keyword>
<dbReference type="AlphaFoldDB" id="A0AAV3PGU4"/>
<keyword evidence="3" id="KW-0539">Nucleus</keyword>
<accession>A0AAV3PGU4</accession>
<gene>
    <name evidence="6" type="ORF">LIER_37200</name>
</gene>
<dbReference type="Proteomes" id="UP001454036">
    <property type="component" value="Unassembled WGS sequence"/>
</dbReference>
<name>A0AAV3PGU4_LITER</name>
<reference evidence="6 7" key="1">
    <citation type="submission" date="2024-01" db="EMBL/GenBank/DDBJ databases">
        <title>The complete chloroplast genome sequence of Lithospermum erythrorhizon: insights into the phylogenetic relationship among Boraginaceae species and the maternal lineages of purple gromwells.</title>
        <authorList>
            <person name="Okada T."/>
            <person name="Watanabe K."/>
        </authorList>
    </citation>
    <scope>NUCLEOTIDE SEQUENCE [LARGE SCALE GENOMIC DNA]</scope>
</reference>